<keyword evidence="2" id="KW-1185">Reference proteome</keyword>
<evidence type="ECO:0000313" key="1">
    <source>
        <dbReference type="EMBL" id="KRM40501.1"/>
    </source>
</evidence>
<accession>A0A0R1YES0</accession>
<protein>
    <submittedName>
        <fullName evidence="1">Uncharacterized protein</fullName>
    </submittedName>
</protein>
<evidence type="ECO:0000313" key="2">
    <source>
        <dbReference type="Proteomes" id="UP000051223"/>
    </source>
</evidence>
<dbReference type="AlphaFoldDB" id="A0A0R1YES0"/>
<comment type="caution">
    <text evidence="1">The sequence shown here is derived from an EMBL/GenBank/DDBJ whole genome shotgun (WGS) entry which is preliminary data.</text>
</comment>
<dbReference type="RefSeq" id="WP_056941424.1">
    <property type="nucleotide sequence ID" value="NZ_AZGI01000015.1"/>
</dbReference>
<dbReference type="Proteomes" id="UP000051223">
    <property type="component" value="Unassembled WGS sequence"/>
</dbReference>
<name>A0A0R1YES0_9LACO</name>
<sequence length="350" mass="41140">MEINVKESHPDIPLNTVDFLLDEDKFNKEFEMYNIKTIYDGKVKFIFRKHFIVDDILRDKLIGEYSSKTNDGGTRTHLIFERSNSMTLEELQKALDDFNKDKSNEIIFQIIPEKIEDLKPYQQLNVLLNMLANYRPSSYDVVSSGKLGNFYLLRKHLSPTINQIESYQFINYYFGNYKMPNGDTVPYLYWGQTAFYPISNKNDLKGYETLYKFKDKNLELANENDKNVLINSNPDEKRRQTKPDDIADVASLKNDNDTLNIYRANLIKKINEKFDFCLKRKINFTNPIPFTHIQANEYINKLNKDKRKGNSLNELIDNKFCIQIIFSSVKQYLSTKQLSDLKKLSNLLCK</sequence>
<dbReference type="STRING" id="1423754.FC39_GL000524"/>
<reference evidence="1 2" key="1">
    <citation type="journal article" date="2015" name="Genome Announc.">
        <title>Expanding the biotechnology potential of lactobacilli through comparative genomics of 213 strains and associated genera.</title>
        <authorList>
            <person name="Sun Z."/>
            <person name="Harris H.M."/>
            <person name="McCann A."/>
            <person name="Guo C."/>
            <person name="Argimon S."/>
            <person name="Zhang W."/>
            <person name="Yang X."/>
            <person name="Jeffery I.B."/>
            <person name="Cooney J.C."/>
            <person name="Kagawa T.F."/>
            <person name="Liu W."/>
            <person name="Song Y."/>
            <person name="Salvetti E."/>
            <person name="Wrobel A."/>
            <person name="Rasinkangas P."/>
            <person name="Parkhill J."/>
            <person name="Rea M.C."/>
            <person name="O'Sullivan O."/>
            <person name="Ritari J."/>
            <person name="Douillard F.P."/>
            <person name="Paul Ross R."/>
            <person name="Yang R."/>
            <person name="Briner A.E."/>
            <person name="Felis G.E."/>
            <person name="de Vos W.M."/>
            <person name="Barrangou R."/>
            <person name="Klaenhammer T.R."/>
            <person name="Caufield P.W."/>
            <person name="Cui Y."/>
            <person name="Zhang H."/>
            <person name="O'Toole P.W."/>
        </authorList>
    </citation>
    <scope>NUCLEOTIDE SEQUENCE [LARGE SCALE GENOMIC DNA]</scope>
    <source>
        <strain evidence="1 2">DSM 5661</strain>
    </source>
</reference>
<dbReference type="PATRIC" id="fig|1423754.3.peg.543"/>
<proteinExistence type="predicted"/>
<organism evidence="1 2">
    <name type="scientific">Lactobacillus hamsteri DSM 5661 = JCM 6256</name>
    <dbReference type="NCBI Taxonomy" id="1423754"/>
    <lineage>
        <taxon>Bacteria</taxon>
        <taxon>Bacillati</taxon>
        <taxon>Bacillota</taxon>
        <taxon>Bacilli</taxon>
        <taxon>Lactobacillales</taxon>
        <taxon>Lactobacillaceae</taxon>
        <taxon>Lactobacillus</taxon>
    </lineage>
</organism>
<gene>
    <name evidence="1" type="ORF">FC39_GL000524</name>
</gene>
<dbReference type="EMBL" id="AZGI01000015">
    <property type="protein sequence ID" value="KRM40501.1"/>
    <property type="molecule type" value="Genomic_DNA"/>
</dbReference>